<dbReference type="Proteomes" id="UP000053144">
    <property type="component" value="Chromosome 3"/>
</dbReference>
<gene>
    <name evidence="2" type="ORF">LR48_Vigan03g067900</name>
</gene>
<feature type="compositionally biased region" description="Gly residues" evidence="1">
    <location>
        <begin position="127"/>
        <end position="139"/>
    </location>
</feature>
<dbReference type="EMBL" id="CM003373">
    <property type="protein sequence ID" value="KOM37298.1"/>
    <property type="molecule type" value="Genomic_DNA"/>
</dbReference>
<proteinExistence type="predicted"/>
<dbReference type="Gramene" id="KOM37298">
    <property type="protein sequence ID" value="KOM37298"/>
    <property type="gene ID" value="LR48_Vigan03g067900"/>
</dbReference>
<feature type="compositionally biased region" description="Low complexity" evidence="1">
    <location>
        <begin position="67"/>
        <end position="79"/>
    </location>
</feature>
<evidence type="ECO:0000256" key="1">
    <source>
        <dbReference type="SAM" id="MobiDB-lite"/>
    </source>
</evidence>
<feature type="region of interest" description="Disordered" evidence="1">
    <location>
        <begin position="126"/>
        <end position="147"/>
    </location>
</feature>
<dbReference type="AlphaFoldDB" id="A0A0L9U399"/>
<accession>A0A0L9U399</accession>
<protein>
    <submittedName>
        <fullName evidence="2">Uncharacterized protein</fullName>
    </submittedName>
</protein>
<evidence type="ECO:0000313" key="3">
    <source>
        <dbReference type="Proteomes" id="UP000053144"/>
    </source>
</evidence>
<evidence type="ECO:0000313" key="2">
    <source>
        <dbReference type="EMBL" id="KOM37298.1"/>
    </source>
</evidence>
<reference evidence="3" key="1">
    <citation type="journal article" date="2015" name="Proc. Natl. Acad. Sci. U.S.A.">
        <title>Genome sequencing of adzuki bean (Vigna angularis) provides insight into high starch and low fat accumulation and domestication.</title>
        <authorList>
            <person name="Yang K."/>
            <person name="Tian Z."/>
            <person name="Chen C."/>
            <person name="Luo L."/>
            <person name="Zhao B."/>
            <person name="Wang Z."/>
            <person name="Yu L."/>
            <person name="Li Y."/>
            <person name="Sun Y."/>
            <person name="Li W."/>
            <person name="Chen Y."/>
            <person name="Li Y."/>
            <person name="Zhang Y."/>
            <person name="Ai D."/>
            <person name="Zhao J."/>
            <person name="Shang C."/>
            <person name="Ma Y."/>
            <person name="Wu B."/>
            <person name="Wang M."/>
            <person name="Gao L."/>
            <person name="Sun D."/>
            <person name="Zhang P."/>
            <person name="Guo F."/>
            <person name="Wang W."/>
            <person name="Li Y."/>
            <person name="Wang J."/>
            <person name="Varshney R.K."/>
            <person name="Wang J."/>
            <person name="Ling H.Q."/>
            <person name="Wan P."/>
        </authorList>
    </citation>
    <scope>NUCLEOTIDE SEQUENCE</scope>
    <source>
        <strain evidence="3">cv. Jingnong 6</strain>
    </source>
</reference>
<name>A0A0L9U399_PHAAN</name>
<organism evidence="2 3">
    <name type="scientific">Phaseolus angularis</name>
    <name type="common">Azuki bean</name>
    <name type="synonym">Vigna angularis</name>
    <dbReference type="NCBI Taxonomy" id="3914"/>
    <lineage>
        <taxon>Eukaryota</taxon>
        <taxon>Viridiplantae</taxon>
        <taxon>Streptophyta</taxon>
        <taxon>Embryophyta</taxon>
        <taxon>Tracheophyta</taxon>
        <taxon>Spermatophyta</taxon>
        <taxon>Magnoliopsida</taxon>
        <taxon>eudicotyledons</taxon>
        <taxon>Gunneridae</taxon>
        <taxon>Pentapetalae</taxon>
        <taxon>rosids</taxon>
        <taxon>fabids</taxon>
        <taxon>Fabales</taxon>
        <taxon>Fabaceae</taxon>
        <taxon>Papilionoideae</taxon>
        <taxon>50 kb inversion clade</taxon>
        <taxon>NPAAA clade</taxon>
        <taxon>indigoferoid/millettioid clade</taxon>
        <taxon>Phaseoleae</taxon>
        <taxon>Vigna</taxon>
    </lineage>
</organism>
<sequence>MVVAMEVARDGCHGYLQARLHGGMMTLDKREKKRKKGAHEKPSSGIITQNHHRHWHRQEEVTGYTASSNSSHRNSSSLLCGGGSGVAKVVLVGDGDRVGGRGGRIRDEDGGKPSLRIAGFRRERSGDGGVLVDGGSGGARGRRRGQGAFCLR</sequence>
<feature type="region of interest" description="Disordered" evidence="1">
    <location>
        <begin position="31"/>
        <end position="83"/>
    </location>
</feature>